<evidence type="ECO:0000256" key="3">
    <source>
        <dbReference type="ARBA" id="ARBA00022679"/>
    </source>
</evidence>
<comment type="caution">
    <text evidence="6">The sequence shown here is derived from an EMBL/GenBank/DDBJ whole genome shotgun (WGS) entry which is preliminary data.</text>
</comment>
<dbReference type="RefSeq" id="WP_283713038.1">
    <property type="nucleotide sequence ID" value="NZ_JASJEW010000002.1"/>
</dbReference>
<protein>
    <submittedName>
        <fullName evidence="6">PTS lactose/cellobiose transporter subunit IIA</fullName>
    </submittedName>
</protein>
<dbReference type="PROSITE" id="PS51095">
    <property type="entry name" value="PTS_EIIA_TYPE_3"/>
    <property type="match status" value="1"/>
</dbReference>
<evidence type="ECO:0000256" key="1">
    <source>
        <dbReference type="ARBA" id="ARBA00022448"/>
    </source>
</evidence>
<keyword evidence="2" id="KW-0762">Sugar transport</keyword>
<organism evidence="6 7">
    <name type="scientific">Kribbibacterium absianum</name>
    <dbReference type="NCBI Taxonomy" id="3044210"/>
    <lineage>
        <taxon>Bacteria</taxon>
        <taxon>Bacillati</taxon>
        <taxon>Actinomycetota</taxon>
        <taxon>Coriobacteriia</taxon>
        <taxon>Coriobacteriales</taxon>
        <taxon>Kribbibacteriaceae</taxon>
        <taxon>Kribbibacterium</taxon>
    </lineage>
</organism>
<sequence>MDDMNELQMTCFQIIAAVGTAKSCFVNAMAKGREGAFDEAEDLIKQGDEAYAEGHDVHMKLLQADAAGERDPDAPLILLHAEDQMAGTETVRLMAVEFITLYKRLVKAGI</sequence>
<name>A0ABT6ZLJ1_9ACTN</name>
<gene>
    <name evidence="6" type="ORF">QJ043_07490</name>
</gene>
<dbReference type="Proteomes" id="UP001431693">
    <property type="component" value="Unassembled WGS sequence"/>
</dbReference>
<reference evidence="6" key="1">
    <citation type="submission" date="2023-05" db="EMBL/GenBank/DDBJ databases">
        <title>[olsenella] sp. nov., isolated from a pig farm feces dump.</title>
        <authorList>
            <person name="Chang Y.-H."/>
        </authorList>
    </citation>
    <scope>NUCLEOTIDE SEQUENCE</scope>
    <source>
        <strain evidence="6">YH-ols2217</strain>
    </source>
</reference>
<evidence type="ECO:0000256" key="4">
    <source>
        <dbReference type="ARBA" id="ARBA00022683"/>
    </source>
</evidence>
<evidence type="ECO:0000313" key="7">
    <source>
        <dbReference type="Proteomes" id="UP001431693"/>
    </source>
</evidence>
<keyword evidence="7" id="KW-1185">Reference proteome</keyword>
<proteinExistence type="predicted"/>
<evidence type="ECO:0000256" key="5">
    <source>
        <dbReference type="PROSITE-ProRule" id="PRU00418"/>
    </source>
</evidence>
<keyword evidence="3" id="KW-0808">Transferase</keyword>
<feature type="modified residue" description="Phosphohistidine; by HPr" evidence="5">
    <location>
        <position position="80"/>
    </location>
</feature>
<dbReference type="PANTHER" id="PTHR34382:SF7">
    <property type="entry name" value="PTS SYSTEM N,N'-DIACETYLCHITOBIOSE-SPECIFIC EIIA COMPONENT"/>
    <property type="match status" value="1"/>
</dbReference>
<evidence type="ECO:0000313" key="6">
    <source>
        <dbReference type="EMBL" id="MDJ1129918.1"/>
    </source>
</evidence>
<dbReference type="PANTHER" id="PTHR34382">
    <property type="entry name" value="PTS SYSTEM N,N'-DIACETYLCHITOBIOSE-SPECIFIC EIIA COMPONENT"/>
    <property type="match status" value="1"/>
</dbReference>
<keyword evidence="1" id="KW-0813">Transport</keyword>
<dbReference type="EMBL" id="JASJEX010000003">
    <property type="protein sequence ID" value="MDJ1129918.1"/>
    <property type="molecule type" value="Genomic_DNA"/>
</dbReference>
<dbReference type="Pfam" id="PF02255">
    <property type="entry name" value="PTS_IIA"/>
    <property type="match status" value="1"/>
</dbReference>
<accession>A0ABT6ZLJ1</accession>
<dbReference type="InterPro" id="IPR036542">
    <property type="entry name" value="PTS_IIA_lac/cel_sf"/>
</dbReference>
<evidence type="ECO:0000256" key="2">
    <source>
        <dbReference type="ARBA" id="ARBA00022597"/>
    </source>
</evidence>
<dbReference type="Gene3D" id="1.20.58.80">
    <property type="entry name" value="Phosphotransferase system, lactose/cellobiose-type IIA subunit"/>
    <property type="match status" value="1"/>
</dbReference>
<dbReference type="SUPFAM" id="SSF46973">
    <property type="entry name" value="Enzyme IIa from lactose specific PTS, IIa-lac"/>
    <property type="match status" value="1"/>
</dbReference>
<dbReference type="PIRSF" id="PIRSF000699">
    <property type="entry name" value="PTS_IILac_III"/>
    <property type="match status" value="1"/>
</dbReference>
<dbReference type="InterPro" id="IPR003188">
    <property type="entry name" value="PTS_IIA_lac/cel"/>
</dbReference>
<keyword evidence="4" id="KW-0598">Phosphotransferase system</keyword>